<dbReference type="InterPro" id="IPR050474">
    <property type="entry name" value="Hel308_SKI2-like"/>
</dbReference>
<dbReference type="EMBL" id="JBBEUB010000001">
    <property type="protein sequence ID" value="MEJ2901648.1"/>
    <property type="molecule type" value="Genomic_DNA"/>
</dbReference>
<dbReference type="Proteomes" id="UP001378956">
    <property type="component" value="Unassembled WGS sequence"/>
</dbReference>
<comment type="caution">
    <text evidence="6">The sequence shown here is derived from an EMBL/GenBank/DDBJ whole genome shotgun (WGS) entry which is preliminary data.</text>
</comment>
<evidence type="ECO:0000256" key="1">
    <source>
        <dbReference type="ARBA" id="ARBA00022741"/>
    </source>
</evidence>
<evidence type="ECO:0000256" key="3">
    <source>
        <dbReference type="ARBA" id="ARBA00022806"/>
    </source>
</evidence>
<reference evidence="6 7" key="1">
    <citation type="submission" date="2024-03" db="EMBL/GenBank/DDBJ databases">
        <title>Sequence of Lycoming College Course Isolates.</title>
        <authorList>
            <person name="Plotts O."/>
            <person name="Newman J."/>
        </authorList>
    </citation>
    <scope>NUCLEOTIDE SEQUENCE [LARGE SCALE GENOMIC DNA]</scope>
    <source>
        <strain evidence="6 7">CJB-3</strain>
    </source>
</reference>
<dbReference type="InterPro" id="IPR011545">
    <property type="entry name" value="DEAD/DEAH_box_helicase_dom"/>
</dbReference>
<keyword evidence="1" id="KW-0547">Nucleotide-binding</keyword>
<keyword evidence="3 6" id="KW-0347">Helicase</keyword>
<accession>A0ABU8NHE0</accession>
<evidence type="ECO:0000313" key="6">
    <source>
        <dbReference type="EMBL" id="MEJ2901648.1"/>
    </source>
</evidence>
<dbReference type="PROSITE" id="PS51192">
    <property type="entry name" value="HELICASE_ATP_BIND_1"/>
    <property type="match status" value="1"/>
</dbReference>
<dbReference type="Gene3D" id="3.40.50.300">
    <property type="entry name" value="P-loop containing nucleotide triphosphate hydrolases"/>
    <property type="match status" value="2"/>
</dbReference>
<evidence type="ECO:0000256" key="2">
    <source>
        <dbReference type="ARBA" id="ARBA00022801"/>
    </source>
</evidence>
<dbReference type="SMART" id="SM00487">
    <property type="entry name" value="DEXDc"/>
    <property type="match status" value="1"/>
</dbReference>
<dbReference type="InterPro" id="IPR027417">
    <property type="entry name" value="P-loop_NTPase"/>
</dbReference>
<evidence type="ECO:0000256" key="4">
    <source>
        <dbReference type="ARBA" id="ARBA00022840"/>
    </source>
</evidence>
<proteinExistence type="predicted"/>
<keyword evidence="2" id="KW-0378">Hydrolase</keyword>
<keyword evidence="7" id="KW-1185">Reference proteome</keyword>
<dbReference type="SUPFAM" id="SSF52540">
    <property type="entry name" value="P-loop containing nucleoside triphosphate hydrolases"/>
    <property type="match status" value="1"/>
</dbReference>
<dbReference type="InterPro" id="IPR014001">
    <property type="entry name" value="Helicase_ATP-bd"/>
</dbReference>
<name>A0ABU8NHE0_9SPHI</name>
<dbReference type="PANTHER" id="PTHR47961">
    <property type="entry name" value="DNA POLYMERASE THETA, PUTATIVE (AFU_ORTHOLOGUE AFUA_1G05260)-RELATED"/>
    <property type="match status" value="1"/>
</dbReference>
<feature type="domain" description="Helicase ATP-binding" evidence="5">
    <location>
        <begin position="101"/>
        <end position="220"/>
    </location>
</feature>
<dbReference type="InterPro" id="IPR001650">
    <property type="entry name" value="Helicase_C-like"/>
</dbReference>
<protein>
    <submittedName>
        <fullName evidence="6">DEAD/DEAH box helicase</fullName>
    </submittedName>
</protein>
<sequence length="770" mass="88906">MKDVIKLIKSDVSVDALFKYVIANLYRNGPTSITDMEILSHLACFRPVEFEQYKVAILNYMAVFYKPTETNSLEEVIFTQYRKYIQDTFHDKYTPVQADIIKGIAGHKCFSFSAPTSTGKSYVFMKQISQSTNDVVVVVPSRALINEYYLTLSQGIQDKSVNILTFIDKINTKHSKKNIFIVTPERCRELFKLKNEFHIGLFLFDEAQLSSEESKRGLYFDSIVRRCMKAFEDAIFVFAHPFVKNPESQIEKNHFDPRSSRSIQYVQKNVGQMFMCHDGPGKFHHFGVNTEIMGKTKVLSNFDPLERVLSNGGSVLIYIPKSKILNGKFLVEFQRYVDLCPVLPTAQAATYLQALKEYTGGETEINNEHYSQMLDLLKRGIVIHHGSLPLQTRLIIEQFTKDGFCRICFATSTLEQGINMPFDLVYLDRLEGSKPLAVKNLIGRAGRSSREPKFDYGFVVVNSPQRMSTFRGIMLQDEILDNVSALEKDDQHDEEYNDFKQAILEGTYSDEFNLTEKDLEKLSTDSIDGIIELILNAVFINGELISLEKISRDLDFRLSFYAYFRDLYSLFLSRPLEDGENSVLNTAIKIIFWRVYGKTFKQICWYRYSYASKSHERRTLRKSPELANQLPAAFVMGYHDLPNKNLYSFSLLQKGTKAADVSYDLIMYDTYDYIDKLIGFKLSDIFYAAFTRYAEKYDDPRGVKLAMYIKFGTDNDRTIWMLRYGMSFEDIEVLSEHIESINEEQIVFANSIETVPEDQKASVIRFIRND</sequence>
<dbReference type="GO" id="GO:0004386">
    <property type="term" value="F:helicase activity"/>
    <property type="evidence" value="ECO:0007669"/>
    <property type="project" value="UniProtKB-KW"/>
</dbReference>
<gene>
    <name evidence="6" type="ORF">WAE58_04405</name>
</gene>
<dbReference type="SMART" id="SM00490">
    <property type="entry name" value="HELICc"/>
    <property type="match status" value="1"/>
</dbReference>
<dbReference type="RefSeq" id="WP_337715427.1">
    <property type="nucleotide sequence ID" value="NZ_JBBEUB010000001.1"/>
</dbReference>
<dbReference type="Pfam" id="PF00271">
    <property type="entry name" value="Helicase_C"/>
    <property type="match status" value="1"/>
</dbReference>
<evidence type="ECO:0000313" key="7">
    <source>
        <dbReference type="Proteomes" id="UP001378956"/>
    </source>
</evidence>
<keyword evidence="4" id="KW-0067">ATP-binding</keyword>
<dbReference type="PANTHER" id="PTHR47961:SF8">
    <property type="entry name" value="DEXH-BOX ATP-DEPENDENT RNA HELICASE DEXH15 CHLOROPLASTIC"/>
    <property type="match status" value="1"/>
</dbReference>
<organism evidence="6 7">
    <name type="scientific">Pedobacter panaciterrae</name>
    <dbReference type="NCBI Taxonomy" id="363849"/>
    <lineage>
        <taxon>Bacteria</taxon>
        <taxon>Pseudomonadati</taxon>
        <taxon>Bacteroidota</taxon>
        <taxon>Sphingobacteriia</taxon>
        <taxon>Sphingobacteriales</taxon>
        <taxon>Sphingobacteriaceae</taxon>
        <taxon>Pedobacter</taxon>
    </lineage>
</organism>
<dbReference type="Pfam" id="PF00270">
    <property type="entry name" value="DEAD"/>
    <property type="match status" value="1"/>
</dbReference>
<evidence type="ECO:0000259" key="5">
    <source>
        <dbReference type="PROSITE" id="PS51192"/>
    </source>
</evidence>